<organism evidence="3 4">
    <name type="scientific">Fusarium torulosum</name>
    <dbReference type="NCBI Taxonomy" id="33205"/>
    <lineage>
        <taxon>Eukaryota</taxon>
        <taxon>Fungi</taxon>
        <taxon>Dikarya</taxon>
        <taxon>Ascomycota</taxon>
        <taxon>Pezizomycotina</taxon>
        <taxon>Sordariomycetes</taxon>
        <taxon>Hypocreomycetidae</taxon>
        <taxon>Hypocreales</taxon>
        <taxon>Nectriaceae</taxon>
        <taxon>Fusarium</taxon>
    </lineage>
</organism>
<name>A0AAE8SNX0_9HYPO</name>
<dbReference type="Gene3D" id="3.40.50.1820">
    <property type="entry name" value="alpha/beta hydrolase"/>
    <property type="match status" value="1"/>
</dbReference>
<dbReference type="SUPFAM" id="SSF53474">
    <property type="entry name" value="alpha/beta-Hydrolases"/>
    <property type="match status" value="1"/>
</dbReference>
<dbReference type="GO" id="GO:0016020">
    <property type="term" value="C:membrane"/>
    <property type="evidence" value="ECO:0007669"/>
    <property type="project" value="TreeGrafter"/>
</dbReference>
<comment type="caution">
    <text evidence="3">The sequence shown here is derived from an EMBL/GenBank/DDBJ whole genome shotgun (WGS) entry which is preliminary data.</text>
</comment>
<dbReference type="EMBL" id="ONZP01000550">
    <property type="protein sequence ID" value="SPJ87052.1"/>
    <property type="molecule type" value="Genomic_DNA"/>
</dbReference>
<evidence type="ECO:0000256" key="1">
    <source>
        <dbReference type="SAM" id="MobiDB-lite"/>
    </source>
</evidence>
<feature type="region of interest" description="Disordered" evidence="1">
    <location>
        <begin position="248"/>
        <end position="305"/>
    </location>
</feature>
<feature type="domain" description="AB hydrolase-1" evidence="2">
    <location>
        <begin position="23"/>
        <end position="133"/>
    </location>
</feature>
<protein>
    <recommendedName>
        <fullName evidence="2">AB hydrolase-1 domain-containing protein</fullName>
    </recommendedName>
</protein>
<feature type="compositionally biased region" description="Basic and acidic residues" evidence="1">
    <location>
        <begin position="257"/>
        <end position="281"/>
    </location>
</feature>
<dbReference type="Proteomes" id="UP001187734">
    <property type="component" value="Unassembled WGS sequence"/>
</dbReference>
<dbReference type="AlphaFoldDB" id="A0AAE8SNX0"/>
<gene>
    <name evidence="3" type="ORF">FTOL_12077</name>
</gene>
<dbReference type="InterPro" id="IPR000073">
    <property type="entry name" value="AB_hydrolase_1"/>
</dbReference>
<keyword evidence="4" id="KW-1185">Reference proteome</keyword>
<evidence type="ECO:0000313" key="4">
    <source>
        <dbReference type="Proteomes" id="UP001187734"/>
    </source>
</evidence>
<dbReference type="PANTHER" id="PTHR43798">
    <property type="entry name" value="MONOACYLGLYCEROL LIPASE"/>
    <property type="match status" value="1"/>
</dbReference>
<dbReference type="InterPro" id="IPR050266">
    <property type="entry name" value="AB_hydrolase_sf"/>
</dbReference>
<evidence type="ECO:0000313" key="3">
    <source>
        <dbReference type="EMBL" id="SPJ87052.1"/>
    </source>
</evidence>
<accession>A0AAE8SNX0</accession>
<dbReference type="PANTHER" id="PTHR43798:SF33">
    <property type="entry name" value="HYDROLASE, PUTATIVE (AFU_ORTHOLOGUE AFUA_2G14860)-RELATED"/>
    <property type="match status" value="1"/>
</dbReference>
<evidence type="ECO:0000259" key="2">
    <source>
        <dbReference type="Pfam" id="PF00561"/>
    </source>
</evidence>
<dbReference type="Pfam" id="PF00561">
    <property type="entry name" value="Abhydrolase_1"/>
    <property type="match status" value="1"/>
</dbReference>
<sequence length="324" mass="36499">MSQTTPNIASNVRLVGKVNDDYPLIICFHGSGDSCASWEPLADLLSASYRVLLWDRQDPDVRPGVAVSKLLEYLDSAQLSPNFVLIAHSYGGTFARLFLERRPQQVAGMVLVETGQETAIDSQIEQRQYDNQILANKPLVVIRGNTLIGKWQEYNKEIAAWGSVSNPSLQIQKQLLDATDREDERLKKAQLQLSRNNKYVHIPDCGHGVIGARPDAPPSVVLLPTLSFIYKQRQQQIKSFFTLYENHSTSSITMPSPKEKQQEVQKESKREETSTKAEESPSKQPESTTDVKEDDAPEPERKYASKECCPACKYPELFEKQSEN</sequence>
<reference evidence="3" key="1">
    <citation type="submission" date="2018-03" db="EMBL/GenBank/DDBJ databases">
        <authorList>
            <person name="Guldener U."/>
        </authorList>
    </citation>
    <scope>NUCLEOTIDE SEQUENCE</scope>
</reference>
<proteinExistence type="predicted"/>
<dbReference type="InterPro" id="IPR029058">
    <property type="entry name" value="AB_hydrolase_fold"/>
</dbReference>